<dbReference type="PANTHER" id="PTHR23135:SF4">
    <property type="entry name" value="UDP-N-ACETYLMURAMOYL-L-ALANYL-D-GLUTAMATE--2,6-DIAMINOPIMELATE LIGASE MURE HOMOLOG, CHLOROPLASTIC"/>
    <property type="match status" value="1"/>
</dbReference>
<feature type="modified residue" description="N6-carboxylysine" evidence="8">
    <location>
        <position position="219"/>
    </location>
</feature>
<evidence type="ECO:0000256" key="7">
    <source>
        <dbReference type="ARBA" id="ARBA00023316"/>
    </source>
</evidence>
<organism evidence="13 14">
    <name type="scientific">Priestia endophytica DSM 13796</name>
    <dbReference type="NCBI Taxonomy" id="1121089"/>
    <lineage>
        <taxon>Bacteria</taxon>
        <taxon>Bacillati</taxon>
        <taxon>Bacillota</taxon>
        <taxon>Bacilli</taxon>
        <taxon>Bacillales</taxon>
        <taxon>Bacillaceae</taxon>
        <taxon>Priestia</taxon>
    </lineage>
</organism>
<dbReference type="GO" id="GO:0016874">
    <property type="term" value="F:ligase activity"/>
    <property type="evidence" value="ECO:0007669"/>
    <property type="project" value="UniProtKB-KW"/>
</dbReference>
<keyword evidence="8" id="KW-0067">ATP-binding</keyword>
<dbReference type="SUPFAM" id="SSF53623">
    <property type="entry name" value="MurD-like peptide ligases, catalytic domain"/>
    <property type="match status" value="1"/>
</dbReference>
<evidence type="ECO:0000256" key="8">
    <source>
        <dbReference type="HAMAP-Rule" id="MF_00208"/>
    </source>
</evidence>
<dbReference type="Gene3D" id="3.40.1390.10">
    <property type="entry name" value="MurE/MurF, N-terminal domain"/>
    <property type="match status" value="1"/>
</dbReference>
<evidence type="ECO:0000259" key="11">
    <source>
        <dbReference type="Pfam" id="PF02875"/>
    </source>
</evidence>
<dbReference type="PANTHER" id="PTHR23135">
    <property type="entry name" value="MUR LIGASE FAMILY MEMBER"/>
    <property type="match status" value="1"/>
</dbReference>
<dbReference type="InterPro" id="IPR013221">
    <property type="entry name" value="Mur_ligase_cen"/>
</dbReference>
<feature type="binding site" evidence="8">
    <location>
        <position position="151"/>
    </location>
    <ligand>
        <name>UDP-N-acetyl-alpha-D-muramoyl-L-alanyl-D-glutamate</name>
        <dbReference type="ChEBI" id="CHEBI:83900"/>
    </ligand>
</feature>
<dbReference type="NCBIfam" id="TIGR01085">
    <property type="entry name" value="murE"/>
    <property type="match status" value="1"/>
</dbReference>
<evidence type="ECO:0000256" key="3">
    <source>
        <dbReference type="ARBA" id="ARBA00022618"/>
    </source>
</evidence>
<dbReference type="NCBIfam" id="NF001124">
    <property type="entry name" value="PRK00139.1-2"/>
    <property type="match status" value="1"/>
</dbReference>
<evidence type="ECO:0000259" key="10">
    <source>
        <dbReference type="Pfam" id="PF01225"/>
    </source>
</evidence>
<dbReference type="EC" id="6.3.2.13" evidence="8"/>
<comment type="cofactor">
    <cofactor evidence="8">
        <name>Mg(2+)</name>
        <dbReference type="ChEBI" id="CHEBI:18420"/>
    </cofactor>
</comment>
<evidence type="ECO:0000259" key="12">
    <source>
        <dbReference type="Pfam" id="PF08245"/>
    </source>
</evidence>
<comment type="subcellular location">
    <subcellularLocation>
        <location evidence="8 9">Cytoplasm</location>
    </subcellularLocation>
</comment>
<evidence type="ECO:0000256" key="9">
    <source>
        <dbReference type="RuleBase" id="RU004135"/>
    </source>
</evidence>
<feature type="domain" description="Mur ligase central" evidence="12">
    <location>
        <begin position="108"/>
        <end position="314"/>
    </location>
</feature>
<feature type="binding site" evidence="8">
    <location>
        <begin position="152"/>
        <end position="153"/>
    </location>
    <ligand>
        <name>UDP-N-acetyl-alpha-D-muramoyl-L-alanyl-D-glutamate</name>
        <dbReference type="ChEBI" id="CHEBI:83900"/>
    </ligand>
</feature>
<evidence type="ECO:0000313" key="14">
    <source>
        <dbReference type="Proteomes" id="UP000182762"/>
    </source>
</evidence>
<feature type="binding site" evidence="8">
    <location>
        <position position="179"/>
    </location>
    <ligand>
        <name>UDP-N-acetyl-alpha-D-muramoyl-L-alanyl-D-glutamate</name>
        <dbReference type="ChEBI" id="CHEBI:83900"/>
    </ligand>
</feature>
<dbReference type="InterPro" id="IPR035911">
    <property type="entry name" value="MurE/MurF_N"/>
</dbReference>
<keyword evidence="6 8" id="KW-0131">Cell cycle</keyword>
<sequence>MKLTELINVLPKWQFNVTSNENPEITSLKMDSREVEEGSLFFCVKGYTVDGHDYAKTAVEKGAVALVAEHELDVDIPVVIVKDTRRVMALLANFFYGQPTEKLKLIGVTGTNGKTTVTHLLEAIFQEKKQKTGVIGTIETRIGSEVYPVQNTTPESLALQGIFSKMVDENVEVAAMEVSSHALDLGRVHGCDYDVAVFTNLTQDHLDYHHTMEEYRYAKGLLFSQLGNRFEETSPKYAVLNADDASSKLYAKMTTAFLLTYGIHEESDIMAHNIEMTSSGTTFELVTPLGNKTMHVNLIGEFSIYNILAAASAAFALNVDLETIVAALSKVKGVDGRFEVVNGGQDYTVIVDYAHTPDSLENVLKTVKQFAEQNIYVIVGCGGDRDKTKRPIMANVAVSYSTEAIFTSDNPRSEDPKEILNDMTTELTEENFTTIEDRREAIQYAINKAQAKDVIVIAGKGHETYQIIGGTVNDFDDRKVALESIESKTKQA</sequence>
<feature type="binding site" evidence="8">
    <location>
        <begin position="110"/>
        <end position="116"/>
    </location>
    <ligand>
        <name>ATP</name>
        <dbReference type="ChEBI" id="CHEBI:30616"/>
    </ligand>
</feature>
<protein>
    <recommendedName>
        <fullName evidence="8">UDP-N-acetylmuramoyl-L-alanyl-D-glutamate--2,6-diaminopimelate ligase</fullName>
        <ecNumber evidence="8">6.3.2.13</ecNumber>
    </recommendedName>
    <alternativeName>
        <fullName evidence="8">Meso-A2pm-adding enzyme</fullName>
    </alternativeName>
    <alternativeName>
        <fullName evidence="8">Meso-diaminopimelate-adding enzyme</fullName>
    </alternativeName>
    <alternativeName>
        <fullName evidence="8">UDP-MurNAc-L-Ala-D-Glu:meso-diaminopimelate ligase</fullName>
    </alternativeName>
    <alternativeName>
        <fullName evidence="8">UDP-MurNAc-tripeptide synthetase</fullName>
    </alternativeName>
    <alternativeName>
        <fullName evidence="8">UDP-N-acetylmuramyl-tripeptide synthetase</fullName>
    </alternativeName>
</protein>
<reference evidence="13 14" key="1">
    <citation type="submission" date="2016-10" db="EMBL/GenBank/DDBJ databases">
        <authorList>
            <person name="Varghese N."/>
            <person name="Submissions S."/>
        </authorList>
    </citation>
    <scope>NUCLEOTIDE SEQUENCE [LARGE SCALE GENOMIC DNA]</scope>
    <source>
        <strain evidence="13 14">DSM 13796</strain>
    </source>
</reference>
<feature type="short sequence motif" description="Meso-diaminopimelate recognition motif" evidence="8">
    <location>
        <begin position="409"/>
        <end position="412"/>
    </location>
</feature>
<gene>
    <name evidence="8" type="primary">murE</name>
    <name evidence="13" type="ORF">SAMN02745910_00258</name>
</gene>
<evidence type="ECO:0000256" key="5">
    <source>
        <dbReference type="ARBA" id="ARBA00022984"/>
    </source>
</evidence>
<dbReference type="HAMAP" id="MF_00208">
    <property type="entry name" value="MurE"/>
    <property type="match status" value="1"/>
</dbReference>
<keyword evidence="8 13" id="KW-0436">Ligase</keyword>
<evidence type="ECO:0000256" key="6">
    <source>
        <dbReference type="ARBA" id="ARBA00023306"/>
    </source>
</evidence>
<accession>A0A1I5VTZ4</accession>
<dbReference type="Pfam" id="PF02875">
    <property type="entry name" value="Mur_ligase_C"/>
    <property type="match status" value="1"/>
</dbReference>
<comment type="pathway">
    <text evidence="1 8 9">Cell wall biogenesis; peptidoglycan biosynthesis.</text>
</comment>
<dbReference type="SUPFAM" id="SSF63418">
    <property type="entry name" value="MurE/MurF N-terminal domain"/>
    <property type="match status" value="1"/>
</dbReference>
<dbReference type="InterPro" id="IPR004101">
    <property type="entry name" value="Mur_ligase_C"/>
</dbReference>
<dbReference type="Gene3D" id="3.40.1190.10">
    <property type="entry name" value="Mur-like, catalytic domain"/>
    <property type="match status" value="1"/>
</dbReference>
<comment type="caution">
    <text evidence="13">The sequence shown here is derived from an EMBL/GenBank/DDBJ whole genome shotgun (WGS) entry which is preliminary data.</text>
</comment>
<dbReference type="EMBL" id="FOXX01000001">
    <property type="protein sequence ID" value="SFQ10930.1"/>
    <property type="molecule type" value="Genomic_DNA"/>
</dbReference>
<feature type="binding site" evidence="8">
    <location>
        <position position="463"/>
    </location>
    <ligand>
        <name>meso-2,6-diaminopimelate</name>
        <dbReference type="ChEBI" id="CHEBI:57791"/>
    </ligand>
</feature>
<dbReference type="NCBIfam" id="NF001126">
    <property type="entry name" value="PRK00139.1-4"/>
    <property type="match status" value="1"/>
</dbReference>
<dbReference type="Pfam" id="PF01225">
    <property type="entry name" value="Mur_ligase"/>
    <property type="match status" value="1"/>
</dbReference>
<dbReference type="Gene3D" id="3.90.190.20">
    <property type="entry name" value="Mur ligase, C-terminal domain"/>
    <property type="match status" value="1"/>
</dbReference>
<feature type="binding site" evidence="8">
    <location>
        <position position="32"/>
    </location>
    <ligand>
        <name>UDP-N-acetyl-alpha-D-muramoyl-L-alanyl-D-glutamate</name>
        <dbReference type="ChEBI" id="CHEBI:83900"/>
    </ligand>
</feature>
<feature type="binding site" evidence="8">
    <location>
        <position position="459"/>
    </location>
    <ligand>
        <name>meso-2,6-diaminopimelate</name>
        <dbReference type="ChEBI" id="CHEBI:57791"/>
    </ligand>
</feature>
<dbReference type="InterPro" id="IPR036565">
    <property type="entry name" value="Mur-like_cat_sf"/>
</dbReference>
<keyword evidence="7 8" id="KW-0961">Cell wall biogenesis/degradation</keyword>
<comment type="PTM">
    <text evidence="8">Carboxylation is probably crucial for Mg(2+) binding and, consequently, for the gamma-phosphate positioning of ATP.</text>
</comment>
<comment type="function">
    <text evidence="8">Catalyzes the addition of meso-diaminopimelic acid to the nucleotide precursor UDP-N-acetylmuramoyl-L-alanyl-D-glutamate (UMAG) in the biosynthesis of bacterial cell-wall peptidoglycan.</text>
</comment>
<keyword evidence="3 8" id="KW-0132">Cell division</keyword>
<comment type="similarity">
    <text evidence="2 8">Belongs to the MurCDEF family. MurE subfamily.</text>
</comment>
<dbReference type="Pfam" id="PF08245">
    <property type="entry name" value="Mur_ligase_M"/>
    <property type="match status" value="1"/>
</dbReference>
<evidence type="ECO:0000313" key="13">
    <source>
        <dbReference type="EMBL" id="SFQ10930.1"/>
    </source>
</evidence>
<comment type="caution">
    <text evidence="8">Lacks conserved residue(s) required for the propagation of feature annotation.</text>
</comment>
<dbReference type="InterPro" id="IPR005761">
    <property type="entry name" value="UDP-N-AcMur-Glu-dNH2Pim_ligase"/>
</dbReference>
<dbReference type="RefSeq" id="WP_061801789.1">
    <property type="nucleotide sequence ID" value="NZ_FOXX01000001.1"/>
</dbReference>
<dbReference type="GeneID" id="93709033"/>
<keyword evidence="8" id="KW-0460">Magnesium</keyword>
<evidence type="ECO:0000256" key="2">
    <source>
        <dbReference type="ARBA" id="ARBA00005898"/>
    </source>
</evidence>
<feature type="binding site" evidence="8">
    <location>
        <position position="187"/>
    </location>
    <ligand>
        <name>UDP-N-acetyl-alpha-D-muramoyl-L-alanyl-D-glutamate</name>
        <dbReference type="ChEBI" id="CHEBI:83900"/>
    </ligand>
</feature>
<feature type="binding site" evidence="8">
    <location>
        <begin position="409"/>
        <end position="412"/>
    </location>
    <ligand>
        <name>meso-2,6-diaminopimelate</name>
        <dbReference type="ChEBI" id="CHEBI:57791"/>
    </ligand>
</feature>
<feature type="binding site" evidence="8">
    <location>
        <position position="385"/>
    </location>
    <ligand>
        <name>meso-2,6-diaminopimelate</name>
        <dbReference type="ChEBI" id="CHEBI:57791"/>
    </ligand>
</feature>
<name>A0A1I5VTZ4_9BACI</name>
<dbReference type="InterPro" id="IPR000713">
    <property type="entry name" value="Mur_ligase_N"/>
</dbReference>
<keyword evidence="4 8" id="KW-0133">Cell shape</keyword>
<evidence type="ECO:0000256" key="1">
    <source>
        <dbReference type="ARBA" id="ARBA00004752"/>
    </source>
</evidence>
<keyword evidence="8" id="KW-0547">Nucleotide-binding</keyword>
<keyword evidence="8" id="KW-0963">Cytoplasm</keyword>
<feature type="domain" description="Mur ligase C-terminal" evidence="11">
    <location>
        <begin position="336"/>
        <end position="461"/>
    </location>
</feature>
<proteinExistence type="inferred from homology"/>
<keyword evidence="5 8" id="KW-0573">Peptidoglycan synthesis</keyword>
<dbReference type="InterPro" id="IPR036615">
    <property type="entry name" value="Mur_ligase_C_dom_sf"/>
</dbReference>
<feature type="domain" description="Mur ligase N-terminal catalytic" evidence="10">
    <location>
        <begin position="24"/>
        <end position="95"/>
    </location>
</feature>
<dbReference type="Proteomes" id="UP000182762">
    <property type="component" value="Unassembled WGS sequence"/>
</dbReference>
<evidence type="ECO:0000256" key="4">
    <source>
        <dbReference type="ARBA" id="ARBA00022960"/>
    </source>
</evidence>
<keyword evidence="14" id="KW-1185">Reference proteome</keyword>
<comment type="catalytic activity">
    <reaction evidence="8">
        <text>UDP-N-acetyl-alpha-D-muramoyl-L-alanyl-D-glutamate + meso-2,6-diaminopimelate + ATP = UDP-N-acetyl-alpha-D-muramoyl-L-alanyl-gamma-D-glutamyl-meso-2,6-diaminopimelate + ADP + phosphate + H(+)</text>
        <dbReference type="Rhea" id="RHEA:23676"/>
        <dbReference type="ChEBI" id="CHEBI:15378"/>
        <dbReference type="ChEBI" id="CHEBI:30616"/>
        <dbReference type="ChEBI" id="CHEBI:43474"/>
        <dbReference type="ChEBI" id="CHEBI:57791"/>
        <dbReference type="ChEBI" id="CHEBI:83900"/>
        <dbReference type="ChEBI" id="CHEBI:83905"/>
        <dbReference type="ChEBI" id="CHEBI:456216"/>
        <dbReference type="EC" id="6.3.2.13"/>
    </reaction>
</comment>
<dbReference type="SUPFAM" id="SSF53244">
    <property type="entry name" value="MurD-like peptide ligases, peptide-binding domain"/>
    <property type="match status" value="1"/>
</dbReference>